<dbReference type="GO" id="GO:0016758">
    <property type="term" value="F:hexosyltransferase activity"/>
    <property type="evidence" value="ECO:0007669"/>
    <property type="project" value="UniProtKB-ARBA"/>
</dbReference>
<dbReference type="EMBL" id="VSSQ01000394">
    <property type="protein sequence ID" value="MPL93525.1"/>
    <property type="molecule type" value="Genomic_DNA"/>
</dbReference>
<dbReference type="PANTHER" id="PTHR22916">
    <property type="entry name" value="GLYCOSYLTRANSFERASE"/>
    <property type="match status" value="1"/>
</dbReference>
<dbReference type="Gene3D" id="3.90.550.10">
    <property type="entry name" value="Spore Coat Polysaccharide Biosynthesis Protein SpsA, Chain A"/>
    <property type="match status" value="1"/>
</dbReference>
<dbReference type="SUPFAM" id="SSF53448">
    <property type="entry name" value="Nucleotide-diphospho-sugar transferases"/>
    <property type="match status" value="1"/>
</dbReference>
<gene>
    <name evidence="2" type="ORF">SDC9_39657</name>
</gene>
<evidence type="ECO:0000313" key="2">
    <source>
        <dbReference type="EMBL" id="MPL93525.1"/>
    </source>
</evidence>
<reference evidence="2" key="1">
    <citation type="submission" date="2019-08" db="EMBL/GenBank/DDBJ databases">
        <authorList>
            <person name="Kucharzyk K."/>
            <person name="Murdoch R.W."/>
            <person name="Higgins S."/>
            <person name="Loffler F."/>
        </authorList>
    </citation>
    <scope>NUCLEOTIDE SEQUENCE</scope>
</reference>
<dbReference type="Pfam" id="PF00535">
    <property type="entry name" value="Glycos_transf_2"/>
    <property type="match status" value="1"/>
</dbReference>
<dbReference type="InterPro" id="IPR029044">
    <property type="entry name" value="Nucleotide-diphossugar_trans"/>
</dbReference>
<dbReference type="InterPro" id="IPR001173">
    <property type="entry name" value="Glyco_trans_2-like"/>
</dbReference>
<sequence>MSSAFLTFCIPTYNRAELLNITLSKLISVVREAECEIIVSDNGSIDNTRKIVETHIKNYSNLKYFSQAKNVGYDRNVALCYENSTSEYIWLFGDSKEISEDSFCKILNIIKQRKYQGIVVNSENRIMNIPSKIYNDATSILTEIGWHTTLLCSTIISKEFINNQLLKRYFDTDLIHFGVFFESIVKYENLNILWIADNVVSRTEYDLNFKDLKKSSWSNRLFDVFAIHWFSIVMSLPNQISLNSKLKCIKAHDQNTHIFNIRQLIALRARKEIIKSDYIKAQKILPFITELSSLKIRLVFLIPYPLLKIALLTHSKLKLLK</sequence>
<name>A0A644VQ78_9ZZZZ</name>
<dbReference type="AlphaFoldDB" id="A0A644VQ78"/>
<feature type="domain" description="Glycosyltransferase 2-like" evidence="1">
    <location>
        <begin position="8"/>
        <end position="137"/>
    </location>
</feature>
<protein>
    <recommendedName>
        <fullName evidence="1">Glycosyltransferase 2-like domain-containing protein</fullName>
    </recommendedName>
</protein>
<organism evidence="2">
    <name type="scientific">bioreactor metagenome</name>
    <dbReference type="NCBI Taxonomy" id="1076179"/>
    <lineage>
        <taxon>unclassified sequences</taxon>
        <taxon>metagenomes</taxon>
        <taxon>ecological metagenomes</taxon>
    </lineage>
</organism>
<accession>A0A644VQ78</accession>
<dbReference type="PANTHER" id="PTHR22916:SF3">
    <property type="entry name" value="UDP-GLCNAC:BETAGAL BETA-1,3-N-ACETYLGLUCOSAMINYLTRANSFERASE-LIKE PROTEIN 1"/>
    <property type="match status" value="1"/>
</dbReference>
<proteinExistence type="predicted"/>
<evidence type="ECO:0000259" key="1">
    <source>
        <dbReference type="Pfam" id="PF00535"/>
    </source>
</evidence>
<comment type="caution">
    <text evidence="2">The sequence shown here is derived from an EMBL/GenBank/DDBJ whole genome shotgun (WGS) entry which is preliminary data.</text>
</comment>